<proteinExistence type="predicted"/>
<evidence type="ECO:0000313" key="3">
    <source>
        <dbReference type="Proteomes" id="UP000321938"/>
    </source>
</evidence>
<dbReference type="EMBL" id="VOSB01000011">
    <property type="protein sequence ID" value="TXE17661.1"/>
    <property type="molecule type" value="Genomic_DNA"/>
</dbReference>
<name>A0A5C7BEC6_9FLAO</name>
<dbReference type="AlphaFoldDB" id="A0A5C7BEC6"/>
<gene>
    <name evidence="2" type="ORF">ES692_08845</name>
</gene>
<sequence length="126" mass="14092">MPLDLEIRLEYWNTLANITILTSALLIRFSVSAVTNLLVFNKKDKLTDLILKSAMTSTGYFLVIIFAMTPILMTTTTEGYLKPSVINDFLIHSVIEIVTVIIGLLFLVVIISLSGWIAFNRSITKP</sequence>
<keyword evidence="1" id="KW-0472">Membrane</keyword>
<protein>
    <submittedName>
        <fullName evidence="2">Uncharacterized protein</fullName>
    </submittedName>
</protein>
<keyword evidence="1" id="KW-1133">Transmembrane helix</keyword>
<dbReference type="STRING" id="1123037.GCA_000425305_01628"/>
<reference evidence="2 3" key="1">
    <citation type="submission" date="2019-08" db="EMBL/GenBank/DDBJ databases">
        <title>Genome of Psychroserpens burtonensis ACAM 167.</title>
        <authorList>
            <person name="Bowman J.P."/>
        </authorList>
    </citation>
    <scope>NUCLEOTIDE SEQUENCE [LARGE SCALE GENOMIC DNA]</scope>
    <source>
        <strain evidence="2 3">ACAM 167</strain>
    </source>
</reference>
<accession>A0A5C7BEC6</accession>
<feature type="transmembrane region" description="Helical" evidence="1">
    <location>
        <begin position="20"/>
        <end position="40"/>
    </location>
</feature>
<feature type="transmembrane region" description="Helical" evidence="1">
    <location>
        <begin position="89"/>
        <end position="119"/>
    </location>
</feature>
<keyword evidence="1" id="KW-0812">Transmembrane</keyword>
<dbReference type="Proteomes" id="UP000321938">
    <property type="component" value="Unassembled WGS sequence"/>
</dbReference>
<comment type="caution">
    <text evidence="2">The sequence shown here is derived from an EMBL/GenBank/DDBJ whole genome shotgun (WGS) entry which is preliminary data.</text>
</comment>
<evidence type="ECO:0000256" key="1">
    <source>
        <dbReference type="SAM" id="Phobius"/>
    </source>
</evidence>
<keyword evidence="3" id="KW-1185">Reference proteome</keyword>
<dbReference type="OrthoDB" id="1163149at2"/>
<dbReference type="RefSeq" id="WP_028871595.1">
    <property type="nucleotide sequence ID" value="NZ_VOSB01000011.1"/>
</dbReference>
<evidence type="ECO:0000313" key="2">
    <source>
        <dbReference type="EMBL" id="TXE17661.1"/>
    </source>
</evidence>
<organism evidence="2 3">
    <name type="scientific">Psychroserpens burtonensis</name>
    <dbReference type="NCBI Taxonomy" id="49278"/>
    <lineage>
        <taxon>Bacteria</taxon>
        <taxon>Pseudomonadati</taxon>
        <taxon>Bacteroidota</taxon>
        <taxon>Flavobacteriia</taxon>
        <taxon>Flavobacteriales</taxon>
        <taxon>Flavobacteriaceae</taxon>
        <taxon>Psychroserpens</taxon>
    </lineage>
</organism>